<feature type="transmembrane region" description="Helical" evidence="8">
    <location>
        <begin position="81"/>
        <end position="106"/>
    </location>
</feature>
<keyword evidence="4" id="KW-0500">Molybdenum</keyword>
<keyword evidence="5 8" id="KW-0812">Transmembrane</keyword>
<keyword evidence="3" id="KW-1003">Cell membrane</keyword>
<protein>
    <submittedName>
        <fullName evidence="10">Molybdenum transport system permease protein ModB</fullName>
    </submittedName>
</protein>
<dbReference type="AlphaFoldDB" id="A0A644X1U5"/>
<keyword evidence="6 8" id="KW-1133">Transmembrane helix</keyword>
<dbReference type="SUPFAM" id="SSF161098">
    <property type="entry name" value="MetI-like"/>
    <property type="match status" value="1"/>
</dbReference>
<name>A0A644X1U5_9ZZZZ</name>
<keyword evidence="7 8" id="KW-0472">Membrane</keyword>
<evidence type="ECO:0000256" key="1">
    <source>
        <dbReference type="ARBA" id="ARBA00004651"/>
    </source>
</evidence>
<feature type="transmembrane region" description="Helical" evidence="8">
    <location>
        <begin position="15"/>
        <end position="36"/>
    </location>
</feature>
<feature type="domain" description="ABC transmembrane type-1" evidence="9">
    <location>
        <begin position="8"/>
        <end position="217"/>
    </location>
</feature>
<evidence type="ECO:0000259" key="9">
    <source>
        <dbReference type="PROSITE" id="PS50928"/>
    </source>
</evidence>
<evidence type="ECO:0000256" key="4">
    <source>
        <dbReference type="ARBA" id="ARBA00022505"/>
    </source>
</evidence>
<organism evidence="10">
    <name type="scientific">bioreactor metagenome</name>
    <dbReference type="NCBI Taxonomy" id="1076179"/>
    <lineage>
        <taxon>unclassified sequences</taxon>
        <taxon>metagenomes</taxon>
        <taxon>ecological metagenomes</taxon>
    </lineage>
</organism>
<evidence type="ECO:0000256" key="6">
    <source>
        <dbReference type="ARBA" id="ARBA00022989"/>
    </source>
</evidence>
<dbReference type="InterPro" id="IPR000515">
    <property type="entry name" value="MetI-like"/>
</dbReference>
<evidence type="ECO:0000256" key="7">
    <source>
        <dbReference type="ARBA" id="ARBA00023136"/>
    </source>
</evidence>
<reference evidence="10" key="1">
    <citation type="submission" date="2019-08" db="EMBL/GenBank/DDBJ databases">
        <authorList>
            <person name="Kucharzyk K."/>
            <person name="Murdoch R.W."/>
            <person name="Higgins S."/>
            <person name="Loffler F."/>
        </authorList>
    </citation>
    <scope>NUCLEOTIDE SEQUENCE</scope>
</reference>
<dbReference type="NCBIfam" id="TIGR02141">
    <property type="entry name" value="modB_ABC"/>
    <property type="match status" value="1"/>
</dbReference>
<evidence type="ECO:0000256" key="5">
    <source>
        <dbReference type="ARBA" id="ARBA00022692"/>
    </source>
</evidence>
<dbReference type="Gene3D" id="1.10.3720.10">
    <property type="entry name" value="MetI-like"/>
    <property type="match status" value="1"/>
</dbReference>
<keyword evidence="2" id="KW-0813">Transport</keyword>
<dbReference type="PANTHER" id="PTHR30183:SF3">
    <property type="entry name" value="MOLYBDENUM TRANSPORT SYSTEM PERMEASE PROTEIN MODB"/>
    <property type="match status" value="1"/>
</dbReference>
<evidence type="ECO:0000256" key="8">
    <source>
        <dbReference type="SAM" id="Phobius"/>
    </source>
</evidence>
<feature type="transmembrane region" description="Helical" evidence="8">
    <location>
        <begin position="134"/>
        <end position="156"/>
    </location>
</feature>
<dbReference type="CDD" id="cd06261">
    <property type="entry name" value="TM_PBP2"/>
    <property type="match status" value="1"/>
</dbReference>
<evidence type="ECO:0000256" key="2">
    <source>
        <dbReference type="ARBA" id="ARBA00022448"/>
    </source>
</evidence>
<proteinExistence type="predicted"/>
<dbReference type="GO" id="GO:0015098">
    <property type="term" value="F:molybdate ion transmembrane transporter activity"/>
    <property type="evidence" value="ECO:0007669"/>
    <property type="project" value="InterPro"/>
</dbReference>
<dbReference type="EMBL" id="VSSQ01001649">
    <property type="protein sequence ID" value="MPM10086.1"/>
    <property type="molecule type" value="Genomic_DNA"/>
</dbReference>
<dbReference type="PROSITE" id="PS50928">
    <property type="entry name" value="ABC_TM1"/>
    <property type="match status" value="1"/>
</dbReference>
<dbReference type="InterPro" id="IPR035906">
    <property type="entry name" value="MetI-like_sf"/>
</dbReference>
<comment type="caution">
    <text evidence="10">The sequence shown here is derived from an EMBL/GenBank/DDBJ whole genome shotgun (WGS) entry which is preliminary data.</text>
</comment>
<evidence type="ECO:0000256" key="3">
    <source>
        <dbReference type="ARBA" id="ARBA00022475"/>
    </source>
</evidence>
<dbReference type="PANTHER" id="PTHR30183">
    <property type="entry name" value="MOLYBDENUM TRANSPORT SYSTEM PERMEASE PROTEIN MODB"/>
    <property type="match status" value="1"/>
</dbReference>
<feature type="transmembrane region" description="Helical" evidence="8">
    <location>
        <begin position="195"/>
        <end position="218"/>
    </location>
</feature>
<evidence type="ECO:0000313" key="10">
    <source>
        <dbReference type="EMBL" id="MPM10086.1"/>
    </source>
</evidence>
<dbReference type="InterPro" id="IPR011867">
    <property type="entry name" value="ModB_ABC"/>
</dbReference>
<sequence>MNVDPSPILISMRTASLAILITFFLGIMAARAVMALRSAKLRVVLDSLLTLPLVLPPTVAGFFLLYIFGVRRPVGKFLLDFFSWKIAFSFSATVLAAVVISFPLMYRSARAAFQQVDQNLIYAARTLGMPEGRIFWHIVMPLSRPGVAAGGVLAFARGLGEFGATAMIAGNIAGKTRTLPLAVYSQVAGGNMEAAYQYVAILVAICFVVVAAMSYFAAKENRYRQRT</sequence>
<comment type="subcellular location">
    <subcellularLocation>
        <location evidence="1">Cell membrane</location>
        <topology evidence="1">Multi-pass membrane protein</topology>
    </subcellularLocation>
</comment>
<gene>
    <name evidence="10" type="primary">modB_7</name>
    <name evidence="10" type="ORF">SDC9_56410</name>
</gene>
<dbReference type="Pfam" id="PF00528">
    <property type="entry name" value="BPD_transp_1"/>
    <property type="match status" value="1"/>
</dbReference>
<dbReference type="GO" id="GO:0005886">
    <property type="term" value="C:plasma membrane"/>
    <property type="evidence" value="ECO:0007669"/>
    <property type="project" value="UniProtKB-SubCell"/>
</dbReference>
<feature type="transmembrane region" description="Helical" evidence="8">
    <location>
        <begin position="48"/>
        <end position="69"/>
    </location>
</feature>
<accession>A0A644X1U5</accession>